<evidence type="ECO:0000256" key="3">
    <source>
        <dbReference type="ARBA" id="ARBA00022679"/>
    </source>
</evidence>
<reference evidence="5 6" key="1">
    <citation type="submission" date="2016-08" db="EMBL/GenBank/DDBJ databases">
        <authorList>
            <person name="Seilhamer J.J."/>
        </authorList>
    </citation>
    <scope>NUCLEOTIDE SEQUENCE [LARGE SCALE GENOMIC DNA]</scope>
    <source>
        <strain evidence="5">ING2-E5A</strain>
    </source>
</reference>
<evidence type="ECO:0000259" key="4">
    <source>
        <dbReference type="Pfam" id="PF00535"/>
    </source>
</evidence>
<feature type="domain" description="Glycosyltransferase 2-like" evidence="4">
    <location>
        <begin position="7"/>
        <end position="180"/>
    </location>
</feature>
<organism evidence="5 6">
    <name type="scientific">Petrimonas mucosa</name>
    <dbReference type="NCBI Taxonomy" id="1642646"/>
    <lineage>
        <taxon>Bacteria</taxon>
        <taxon>Pseudomonadati</taxon>
        <taxon>Bacteroidota</taxon>
        <taxon>Bacteroidia</taxon>
        <taxon>Bacteroidales</taxon>
        <taxon>Dysgonomonadaceae</taxon>
        <taxon>Petrimonas</taxon>
    </lineage>
</organism>
<keyword evidence="6" id="KW-1185">Reference proteome</keyword>
<dbReference type="Pfam" id="PF00535">
    <property type="entry name" value="Glycos_transf_2"/>
    <property type="match status" value="1"/>
</dbReference>
<dbReference type="EMBL" id="LT608328">
    <property type="protein sequence ID" value="SCM59498.1"/>
    <property type="molecule type" value="Genomic_DNA"/>
</dbReference>
<name>A0A1G4GAH0_9BACT</name>
<dbReference type="SUPFAM" id="SSF53448">
    <property type="entry name" value="Nucleotide-diphospho-sugar transferases"/>
    <property type="match status" value="1"/>
</dbReference>
<keyword evidence="2 5" id="KW-0328">Glycosyltransferase</keyword>
<dbReference type="InterPro" id="IPR029044">
    <property type="entry name" value="Nucleotide-diphossugar_trans"/>
</dbReference>
<dbReference type="CDD" id="cd04186">
    <property type="entry name" value="GT_2_like_c"/>
    <property type="match status" value="1"/>
</dbReference>
<evidence type="ECO:0000256" key="1">
    <source>
        <dbReference type="ARBA" id="ARBA00006739"/>
    </source>
</evidence>
<dbReference type="AlphaFoldDB" id="A0A1G4GAH0"/>
<dbReference type="GO" id="GO:0016757">
    <property type="term" value="F:glycosyltransferase activity"/>
    <property type="evidence" value="ECO:0007669"/>
    <property type="project" value="UniProtKB-KW"/>
</dbReference>
<dbReference type="STRING" id="1642646.ING2E5A_2702"/>
<dbReference type="RefSeq" id="WP_071137778.1">
    <property type="nucleotide sequence ID" value="NZ_JAQVII010000056.1"/>
</dbReference>
<evidence type="ECO:0000313" key="5">
    <source>
        <dbReference type="EMBL" id="SCM59498.1"/>
    </source>
</evidence>
<evidence type="ECO:0000313" key="6">
    <source>
        <dbReference type="Proteomes" id="UP000178485"/>
    </source>
</evidence>
<keyword evidence="3 5" id="KW-0808">Transferase</keyword>
<dbReference type="InterPro" id="IPR001173">
    <property type="entry name" value="Glyco_trans_2-like"/>
</dbReference>
<accession>A0A1G4GAH0</accession>
<evidence type="ECO:0000256" key="2">
    <source>
        <dbReference type="ARBA" id="ARBA00022676"/>
    </source>
</evidence>
<protein>
    <submittedName>
        <fullName evidence="5">Low-salt glycan biosynthesis hexosyltransferase Agl10</fullName>
        <ecNumber evidence="5">2.4.1.-</ecNumber>
    </submittedName>
</protein>
<dbReference type="Gene3D" id="3.90.550.10">
    <property type="entry name" value="Spore Coat Polysaccharide Biosynthesis Protein SpsA, Chain A"/>
    <property type="match status" value="1"/>
</dbReference>
<dbReference type="Proteomes" id="UP000178485">
    <property type="component" value="Chromosome i"/>
</dbReference>
<dbReference type="PANTHER" id="PTHR43179:SF12">
    <property type="entry name" value="GALACTOFURANOSYLTRANSFERASE GLFT2"/>
    <property type="match status" value="1"/>
</dbReference>
<proteinExistence type="inferred from homology"/>
<gene>
    <name evidence="5" type="primary">agl10</name>
    <name evidence="5" type="ORF">ING2E5A_2702</name>
</gene>
<dbReference type="PANTHER" id="PTHR43179">
    <property type="entry name" value="RHAMNOSYLTRANSFERASE WBBL"/>
    <property type="match status" value="1"/>
</dbReference>
<sequence>MKQFELSIITVNYNGYDDTVQLIESLRAFLETPHEIIVVDNGSVTDEAALIKDCHPFVKTVRSDENLGFAGGNNLGCRHATGEYLLFLNNDTIVKDNSLHYLMETLRRNPDVAGVSPKILFYDDPGHIQFAGYTEFSPVTIRNRTIGYNEPDNGNYEAIAPTAYLHGAAMMIRREVIEEVGMMPECYFLYYEEMDWCSRMKRHGYRLLFDPRAVVYHKESSSTGKESPLKAYYLIRNRMLFAWRNRNGVARYFSVAYLSLCAGVKDTFSYLVSMKFSLASATCKGCVDFFGMFFKKRETK</sequence>
<comment type="similarity">
    <text evidence="1">Belongs to the glycosyltransferase 2 family.</text>
</comment>
<dbReference type="EC" id="2.4.1.-" evidence="5"/>
<dbReference type="KEGG" id="pmuc:ING2E5A_2702"/>